<dbReference type="AlphaFoldDB" id="A0A397TQ36"/>
<evidence type="ECO:0000313" key="2">
    <source>
        <dbReference type="Proteomes" id="UP000266673"/>
    </source>
</evidence>
<proteinExistence type="predicted"/>
<comment type="caution">
    <text evidence="1">The sequence shown here is derived from an EMBL/GenBank/DDBJ whole genome shotgun (WGS) entry which is preliminary data.</text>
</comment>
<evidence type="ECO:0000313" key="1">
    <source>
        <dbReference type="EMBL" id="RIB00089.1"/>
    </source>
</evidence>
<reference evidence="1 2" key="1">
    <citation type="submission" date="2018-06" db="EMBL/GenBank/DDBJ databases">
        <title>Comparative genomics reveals the genomic features of Rhizophagus irregularis, R. cerebriforme, R. diaphanum and Gigaspora rosea, and their symbiotic lifestyle signature.</title>
        <authorList>
            <person name="Morin E."/>
            <person name="San Clemente H."/>
            <person name="Chen E.C.H."/>
            <person name="De La Providencia I."/>
            <person name="Hainaut M."/>
            <person name="Kuo A."/>
            <person name="Kohler A."/>
            <person name="Murat C."/>
            <person name="Tang N."/>
            <person name="Roy S."/>
            <person name="Loubradou J."/>
            <person name="Henrissat B."/>
            <person name="Grigoriev I.V."/>
            <person name="Corradi N."/>
            <person name="Roux C."/>
            <person name="Martin F.M."/>
        </authorList>
    </citation>
    <scope>NUCLEOTIDE SEQUENCE [LARGE SCALE GENOMIC DNA]</scope>
    <source>
        <strain evidence="1 2">DAOM 194757</strain>
    </source>
</reference>
<gene>
    <name evidence="1" type="ORF">C2G38_2235694</name>
</gene>
<sequence>MAPSFYGMIRVEGVKLAKRCMYSNSKSRPTIRYALITTWIKEIENSGENKVKKLFFDVDNIKLNPEQIYQYAKDIKSDNK</sequence>
<keyword evidence="2" id="KW-1185">Reference proteome</keyword>
<protein>
    <submittedName>
        <fullName evidence="1">Uncharacterized protein</fullName>
    </submittedName>
</protein>
<dbReference type="Proteomes" id="UP000266673">
    <property type="component" value="Unassembled WGS sequence"/>
</dbReference>
<organism evidence="1 2">
    <name type="scientific">Gigaspora rosea</name>
    <dbReference type="NCBI Taxonomy" id="44941"/>
    <lineage>
        <taxon>Eukaryota</taxon>
        <taxon>Fungi</taxon>
        <taxon>Fungi incertae sedis</taxon>
        <taxon>Mucoromycota</taxon>
        <taxon>Glomeromycotina</taxon>
        <taxon>Glomeromycetes</taxon>
        <taxon>Diversisporales</taxon>
        <taxon>Gigasporaceae</taxon>
        <taxon>Gigaspora</taxon>
    </lineage>
</organism>
<name>A0A397TQ36_9GLOM</name>
<dbReference type="EMBL" id="QKWP01005349">
    <property type="protein sequence ID" value="RIB00089.1"/>
    <property type="molecule type" value="Genomic_DNA"/>
</dbReference>
<accession>A0A397TQ36</accession>